<dbReference type="InterPro" id="IPR001851">
    <property type="entry name" value="ABC_transp_permease"/>
</dbReference>
<keyword evidence="4" id="KW-0997">Cell inner membrane</keyword>
<organism evidence="9 10">
    <name type="scientific">Hoeflea olei</name>
    <dbReference type="NCBI Taxonomy" id="1480615"/>
    <lineage>
        <taxon>Bacteria</taxon>
        <taxon>Pseudomonadati</taxon>
        <taxon>Pseudomonadota</taxon>
        <taxon>Alphaproteobacteria</taxon>
        <taxon>Hyphomicrobiales</taxon>
        <taxon>Rhizobiaceae</taxon>
        <taxon>Hoeflea</taxon>
    </lineage>
</organism>
<dbReference type="RefSeq" id="WP_083220375.1">
    <property type="nucleotide sequence ID" value="NZ_LQZT01000048.1"/>
</dbReference>
<dbReference type="GO" id="GO:0022857">
    <property type="term" value="F:transmembrane transporter activity"/>
    <property type="evidence" value="ECO:0007669"/>
    <property type="project" value="InterPro"/>
</dbReference>
<feature type="transmembrane region" description="Helical" evidence="8">
    <location>
        <begin position="100"/>
        <end position="125"/>
    </location>
</feature>
<evidence type="ECO:0000256" key="8">
    <source>
        <dbReference type="SAM" id="Phobius"/>
    </source>
</evidence>
<dbReference type="EMBL" id="LQZT01000048">
    <property type="protein sequence ID" value="OCW56011.1"/>
    <property type="molecule type" value="Genomic_DNA"/>
</dbReference>
<comment type="caution">
    <text evidence="9">The sequence shown here is derived from an EMBL/GenBank/DDBJ whole genome shotgun (WGS) entry which is preliminary data.</text>
</comment>
<evidence type="ECO:0000256" key="3">
    <source>
        <dbReference type="ARBA" id="ARBA00022475"/>
    </source>
</evidence>
<comment type="subcellular location">
    <subcellularLocation>
        <location evidence="1">Cell membrane</location>
        <topology evidence="1">Multi-pass membrane protein</topology>
    </subcellularLocation>
</comment>
<feature type="transmembrane region" description="Helical" evidence="8">
    <location>
        <begin position="224"/>
        <end position="244"/>
    </location>
</feature>
<dbReference type="Proteomes" id="UP000094795">
    <property type="component" value="Unassembled WGS sequence"/>
</dbReference>
<dbReference type="OrthoDB" id="7284468at2"/>
<keyword evidence="10" id="KW-1185">Reference proteome</keyword>
<dbReference type="CDD" id="cd06579">
    <property type="entry name" value="TM_PBP1_transp_AraH_like"/>
    <property type="match status" value="1"/>
</dbReference>
<feature type="transmembrane region" description="Helical" evidence="8">
    <location>
        <begin position="61"/>
        <end position="94"/>
    </location>
</feature>
<dbReference type="PANTHER" id="PTHR32196">
    <property type="entry name" value="ABC TRANSPORTER PERMEASE PROTEIN YPHD-RELATED-RELATED"/>
    <property type="match status" value="1"/>
</dbReference>
<evidence type="ECO:0000256" key="7">
    <source>
        <dbReference type="ARBA" id="ARBA00023136"/>
    </source>
</evidence>
<protein>
    <submittedName>
        <fullName evidence="9">ABC transporter permease</fullName>
    </submittedName>
</protein>
<keyword evidence="6 8" id="KW-1133">Transmembrane helix</keyword>
<dbReference type="PANTHER" id="PTHR32196:SF21">
    <property type="entry name" value="ABC TRANSPORTER PERMEASE PROTEIN YPHD-RELATED"/>
    <property type="match status" value="1"/>
</dbReference>
<evidence type="ECO:0000313" key="10">
    <source>
        <dbReference type="Proteomes" id="UP000094795"/>
    </source>
</evidence>
<proteinExistence type="predicted"/>
<keyword evidence="3" id="KW-1003">Cell membrane</keyword>
<feature type="transmembrane region" description="Helical" evidence="8">
    <location>
        <begin position="132"/>
        <end position="158"/>
    </location>
</feature>
<name>A0A1C1YR18_9HYPH</name>
<feature type="transmembrane region" description="Helical" evidence="8">
    <location>
        <begin position="256"/>
        <end position="274"/>
    </location>
</feature>
<keyword evidence="2" id="KW-0813">Transport</keyword>
<dbReference type="AlphaFoldDB" id="A0A1C1YR18"/>
<reference evidence="9 10" key="1">
    <citation type="submission" date="2015-12" db="EMBL/GenBank/DDBJ databases">
        <authorList>
            <person name="Shamseldin A."/>
            <person name="Moawad H."/>
            <person name="Abd El-Rahim W.M."/>
            <person name="Sadowsky M.J."/>
        </authorList>
    </citation>
    <scope>NUCLEOTIDE SEQUENCE [LARGE SCALE GENOMIC DNA]</scope>
    <source>
        <strain evidence="9 10">JC234</strain>
    </source>
</reference>
<dbReference type="STRING" id="1480615.AWJ14_12390"/>
<evidence type="ECO:0000256" key="1">
    <source>
        <dbReference type="ARBA" id="ARBA00004651"/>
    </source>
</evidence>
<keyword evidence="7 8" id="KW-0472">Membrane</keyword>
<keyword evidence="5 8" id="KW-0812">Transmembrane</keyword>
<evidence type="ECO:0000256" key="5">
    <source>
        <dbReference type="ARBA" id="ARBA00022692"/>
    </source>
</evidence>
<sequence length="329" mass="33510">MSSNAPTSPARTFSLSDWLRHNAISLYPFIVIVVLVAAFGIQNPYFATFDNAMNIGRQSSVLLLVSLAGTMVIMIGSIDLSVGSIVTLAGIVAALALDPFGPLTAIAAGVGIGVLVGLINGAILVQLKVPSFLVTLGMLSVLSGIANMIAGGTSIMFMDFSLTDFVNATVLLGVPNIIVIALLAAAILTFVAFKTVLGRYLFAIGGGELVAANAGVPVQRYKLFAFMLSGGLCGLAGVVLTAQVGAGTPTAGANMLLDSIAAIVMGGTALSGGIGGPHRTILGVLVIAILSNGMDVVGVNSFTQEVVKGAVIILAVASTIDRKKYQFIK</sequence>
<feature type="transmembrane region" description="Helical" evidence="8">
    <location>
        <begin position="170"/>
        <end position="193"/>
    </location>
</feature>
<feature type="transmembrane region" description="Helical" evidence="8">
    <location>
        <begin position="24"/>
        <end position="41"/>
    </location>
</feature>
<evidence type="ECO:0000256" key="6">
    <source>
        <dbReference type="ARBA" id="ARBA00022989"/>
    </source>
</evidence>
<accession>A0A1C1YR18</accession>
<dbReference type="Pfam" id="PF02653">
    <property type="entry name" value="BPD_transp_2"/>
    <property type="match status" value="1"/>
</dbReference>
<gene>
    <name evidence="9" type="ORF">AWJ14_12390</name>
</gene>
<evidence type="ECO:0000313" key="9">
    <source>
        <dbReference type="EMBL" id="OCW56011.1"/>
    </source>
</evidence>
<evidence type="ECO:0000256" key="2">
    <source>
        <dbReference type="ARBA" id="ARBA00022448"/>
    </source>
</evidence>
<dbReference type="GO" id="GO:0005886">
    <property type="term" value="C:plasma membrane"/>
    <property type="evidence" value="ECO:0007669"/>
    <property type="project" value="UniProtKB-SubCell"/>
</dbReference>
<evidence type="ECO:0000256" key="4">
    <source>
        <dbReference type="ARBA" id="ARBA00022519"/>
    </source>
</evidence>